<evidence type="ECO:0000313" key="2">
    <source>
        <dbReference type="EMBL" id="KLJ08002.1"/>
    </source>
</evidence>
<dbReference type="AlphaFoldDB" id="A0A0H1BAF8"/>
<sequence>MITTPGAPPQPAPATITTITITPTITAHLRCQIPMLLWPLRWPRSWQSASTRSYICAPSIPSQPSSPSATSTTPSDSQGTPKSALG</sequence>
<accession>A0A0H1BAF8</accession>
<dbReference type="EMBL" id="LDEV01002701">
    <property type="protein sequence ID" value="KLJ08002.1"/>
    <property type="molecule type" value="Genomic_DNA"/>
</dbReference>
<comment type="caution">
    <text evidence="2">The sequence shown here is derived from an EMBL/GenBank/DDBJ whole genome shotgun (WGS) entry which is preliminary data.</text>
</comment>
<evidence type="ECO:0000256" key="1">
    <source>
        <dbReference type="SAM" id="MobiDB-lite"/>
    </source>
</evidence>
<evidence type="ECO:0000313" key="3">
    <source>
        <dbReference type="Proteomes" id="UP000053573"/>
    </source>
</evidence>
<keyword evidence="3" id="KW-1185">Reference proteome</keyword>
<name>A0A0H1BAF8_9EURO</name>
<protein>
    <submittedName>
        <fullName evidence="2">Uncharacterized protein</fullName>
    </submittedName>
</protein>
<dbReference type="Proteomes" id="UP000053573">
    <property type="component" value="Unassembled WGS sequence"/>
</dbReference>
<feature type="region of interest" description="Disordered" evidence="1">
    <location>
        <begin position="57"/>
        <end position="86"/>
    </location>
</feature>
<gene>
    <name evidence="2" type="ORF">EMPG_16544</name>
</gene>
<feature type="compositionally biased region" description="Low complexity" evidence="1">
    <location>
        <begin position="58"/>
        <end position="77"/>
    </location>
</feature>
<organism evidence="2 3">
    <name type="scientific">Blastomyces silverae</name>
    <dbReference type="NCBI Taxonomy" id="2060906"/>
    <lineage>
        <taxon>Eukaryota</taxon>
        <taxon>Fungi</taxon>
        <taxon>Dikarya</taxon>
        <taxon>Ascomycota</taxon>
        <taxon>Pezizomycotina</taxon>
        <taxon>Eurotiomycetes</taxon>
        <taxon>Eurotiomycetidae</taxon>
        <taxon>Onygenales</taxon>
        <taxon>Ajellomycetaceae</taxon>
        <taxon>Blastomyces</taxon>
    </lineage>
</organism>
<proteinExistence type="predicted"/>
<reference evidence="3" key="1">
    <citation type="journal article" date="2015" name="PLoS Genet.">
        <title>The dynamic genome and transcriptome of the human fungal pathogen Blastomyces and close relative Emmonsia.</title>
        <authorList>
            <person name="Munoz J.F."/>
            <person name="Gauthier G.M."/>
            <person name="Desjardins C.A."/>
            <person name="Gallo J.E."/>
            <person name="Holder J."/>
            <person name="Sullivan T.D."/>
            <person name="Marty A.J."/>
            <person name="Carmen J.C."/>
            <person name="Chen Z."/>
            <person name="Ding L."/>
            <person name="Gujja S."/>
            <person name="Magrini V."/>
            <person name="Misas E."/>
            <person name="Mitreva M."/>
            <person name="Priest M."/>
            <person name="Saif S."/>
            <person name="Whiston E.A."/>
            <person name="Young S."/>
            <person name="Zeng Q."/>
            <person name="Goldman W.E."/>
            <person name="Mardis E.R."/>
            <person name="Taylor J.W."/>
            <person name="McEwen J.G."/>
            <person name="Clay O.K."/>
            <person name="Klein B.S."/>
            <person name="Cuomo C.A."/>
        </authorList>
    </citation>
    <scope>NUCLEOTIDE SEQUENCE [LARGE SCALE GENOMIC DNA]</scope>
    <source>
        <strain evidence="3">UAMH 139</strain>
    </source>
</reference>